<dbReference type="PROSITE" id="PS50970">
    <property type="entry name" value="HCY"/>
    <property type="match status" value="1"/>
</dbReference>
<evidence type="ECO:0000313" key="21">
    <source>
        <dbReference type="EMBL" id="BBM36064.1"/>
    </source>
</evidence>
<comment type="function">
    <text evidence="17">Catalyzes the transfer of a methyl group from methyl-cobalamin to homocysteine, yielding enzyme-bound cob(I)alamin and methionine. Subsequently, remethylates the cofactor using methyltetrahydrofolate.</text>
</comment>
<evidence type="ECO:0000256" key="1">
    <source>
        <dbReference type="ARBA" id="ARBA00001700"/>
    </source>
</evidence>
<dbReference type="GO" id="GO:0046653">
    <property type="term" value="P:tetrahydrofolate metabolic process"/>
    <property type="evidence" value="ECO:0007669"/>
    <property type="project" value="TreeGrafter"/>
</dbReference>
<comment type="cofactor">
    <cofactor evidence="3">
        <name>methylcob(III)alamin</name>
        <dbReference type="ChEBI" id="CHEBI:28115"/>
    </cofactor>
</comment>
<evidence type="ECO:0000256" key="17">
    <source>
        <dbReference type="ARBA" id="ARBA00025552"/>
    </source>
</evidence>
<comment type="similarity">
    <text evidence="5">Belongs to the vitamin-B12 dependent methionine synthase family.</text>
</comment>
<dbReference type="FunFam" id="3.20.20.330:FF:000001">
    <property type="entry name" value="Methionine synthase"/>
    <property type="match status" value="1"/>
</dbReference>
<dbReference type="EMBL" id="AP019822">
    <property type="protein sequence ID" value="BBM36064.1"/>
    <property type="molecule type" value="Genomic_DNA"/>
</dbReference>
<evidence type="ECO:0000256" key="15">
    <source>
        <dbReference type="ARBA" id="ARBA00023167"/>
    </source>
</evidence>
<evidence type="ECO:0000256" key="8">
    <source>
        <dbReference type="ARBA" id="ARBA00022603"/>
    </source>
</evidence>
<dbReference type="InterPro" id="IPR003726">
    <property type="entry name" value="HCY_dom"/>
</dbReference>
<dbReference type="InterPro" id="IPR017226">
    <property type="entry name" value="BHMT-like"/>
</dbReference>
<dbReference type="InterPro" id="IPR036589">
    <property type="entry name" value="HCY_dom_sf"/>
</dbReference>
<dbReference type="SUPFAM" id="SSF82282">
    <property type="entry name" value="Homocysteine S-methyltransferase"/>
    <property type="match status" value="1"/>
</dbReference>
<dbReference type="PANTHER" id="PTHR45833">
    <property type="entry name" value="METHIONINE SYNTHASE"/>
    <property type="match status" value="1"/>
</dbReference>
<dbReference type="GO" id="GO:0008270">
    <property type="term" value="F:zinc ion binding"/>
    <property type="evidence" value="ECO:0007669"/>
    <property type="project" value="InterPro"/>
</dbReference>
<evidence type="ECO:0000256" key="6">
    <source>
        <dbReference type="ARBA" id="ARBA00012032"/>
    </source>
</evidence>
<dbReference type="KEGG" id="lgo:JCM16774_0996"/>
<dbReference type="RefSeq" id="WP_026737469.1">
    <property type="nucleotide sequence ID" value="NZ_AP019822.1"/>
</dbReference>
<dbReference type="InterPro" id="IPR050554">
    <property type="entry name" value="Met_Synthase/Corrinoid"/>
</dbReference>
<organism evidence="21 22">
    <name type="scientific">Pseudoleptotrichia goodfellowii</name>
    <dbReference type="NCBI Taxonomy" id="157692"/>
    <lineage>
        <taxon>Bacteria</taxon>
        <taxon>Fusobacteriati</taxon>
        <taxon>Fusobacteriota</taxon>
        <taxon>Fusobacteriia</taxon>
        <taxon>Fusobacteriales</taxon>
        <taxon>Leptotrichiaceae</taxon>
        <taxon>Pseudoleptotrichia</taxon>
    </lineage>
</organism>
<dbReference type="GO" id="GO:0008705">
    <property type="term" value="F:methionine synthase activity"/>
    <property type="evidence" value="ECO:0007669"/>
    <property type="project" value="UniProtKB-EC"/>
</dbReference>
<gene>
    <name evidence="21" type="ORF">JCM16774_0996</name>
</gene>
<protein>
    <recommendedName>
        <fullName evidence="7">Methionine synthase</fullName>
        <ecNumber evidence="6">2.1.1.13</ecNumber>
    </recommendedName>
    <alternativeName>
        <fullName evidence="18">5-methyltetrahydrofolate--homocysteine methyltransferase</fullName>
    </alternativeName>
</protein>
<evidence type="ECO:0000256" key="5">
    <source>
        <dbReference type="ARBA" id="ARBA00010398"/>
    </source>
</evidence>
<proteinExistence type="inferred from homology"/>
<dbReference type="Proteomes" id="UP000321606">
    <property type="component" value="Chromosome"/>
</dbReference>
<evidence type="ECO:0000256" key="4">
    <source>
        <dbReference type="ARBA" id="ARBA00005178"/>
    </source>
</evidence>
<dbReference type="OrthoDB" id="9803687at2"/>
<keyword evidence="10" id="KW-0846">Cobalamin</keyword>
<dbReference type="STRING" id="714315.GCA_000516535_00987"/>
<feature type="binding site" evidence="19">
    <location>
        <position position="296"/>
    </location>
    <ligand>
        <name>Zn(2+)</name>
        <dbReference type="ChEBI" id="CHEBI:29105"/>
    </ligand>
</feature>
<keyword evidence="14 19" id="KW-0862">Zinc</keyword>
<feature type="binding site" evidence="19">
    <location>
        <position position="297"/>
    </location>
    <ligand>
        <name>Zn(2+)</name>
        <dbReference type="ChEBI" id="CHEBI:29105"/>
    </ligand>
</feature>
<evidence type="ECO:0000256" key="16">
    <source>
        <dbReference type="ARBA" id="ARBA00023285"/>
    </source>
</evidence>
<evidence type="ECO:0000256" key="9">
    <source>
        <dbReference type="ARBA" id="ARBA00022605"/>
    </source>
</evidence>
<evidence type="ECO:0000256" key="3">
    <source>
        <dbReference type="ARBA" id="ARBA00001956"/>
    </source>
</evidence>
<dbReference type="Pfam" id="PF02574">
    <property type="entry name" value="S-methyl_trans"/>
    <property type="match status" value="1"/>
</dbReference>
<dbReference type="PANTHER" id="PTHR45833:SF1">
    <property type="entry name" value="METHIONINE SYNTHASE"/>
    <property type="match status" value="1"/>
</dbReference>
<comment type="cofactor">
    <cofactor evidence="2 19">
        <name>Zn(2+)</name>
        <dbReference type="ChEBI" id="CHEBI:29105"/>
    </cofactor>
</comment>
<evidence type="ECO:0000256" key="14">
    <source>
        <dbReference type="ARBA" id="ARBA00022833"/>
    </source>
</evidence>
<dbReference type="GO" id="GO:0031419">
    <property type="term" value="F:cobalamin binding"/>
    <property type="evidence" value="ECO:0007669"/>
    <property type="project" value="UniProtKB-KW"/>
</dbReference>
<accession>A0A510JA65</accession>
<evidence type="ECO:0000256" key="10">
    <source>
        <dbReference type="ARBA" id="ARBA00022628"/>
    </source>
</evidence>
<evidence type="ECO:0000256" key="18">
    <source>
        <dbReference type="ARBA" id="ARBA00031040"/>
    </source>
</evidence>
<evidence type="ECO:0000313" key="22">
    <source>
        <dbReference type="Proteomes" id="UP000321606"/>
    </source>
</evidence>
<reference evidence="21 22" key="1">
    <citation type="submission" date="2019-07" db="EMBL/GenBank/DDBJ databases">
        <title>Complete Genome Sequence of Leptotrichia goodfellowii Strain JCM 16774.</title>
        <authorList>
            <person name="Watanabe S."/>
            <person name="Cui L."/>
        </authorList>
    </citation>
    <scope>NUCLEOTIDE SEQUENCE [LARGE SCALE GENOMIC DNA]</scope>
    <source>
        <strain evidence="21 22">JCM16774</strain>
    </source>
</reference>
<dbReference type="EC" id="2.1.1.13" evidence="6"/>
<comment type="pathway">
    <text evidence="4">Amino-acid biosynthesis; L-methionine biosynthesis via de novo pathway; L-methionine from L-homocysteine (MetH route): step 1/1.</text>
</comment>
<dbReference type="GO" id="GO:0050667">
    <property type="term" value="P:homocysteine metabolic process"/>
    <property type="evidence" value="ECO:0007669"/>
    <property type="project" value="TreeGrafter"/>
</dbReference>
<dbReference type="GO" id="GO:0032259">
    <property type="term" value="P:methylation"/>
    <property type="evidence" value="ECO:0007669"/>
    <property type="project" value="UniProtKB-KW"/>
</dbReference>
<evidence type="ECO:0000259" key="20">
    <source>
        <dbReference type="PROSITE" id="PS50970"/>
    </source>
</evidence>
<keyword evidence="9" id="KW-0028">Amino-acid biosynthesis</keyword>
<evidence type="ECO:0000256" key="11">
    <source>
        <dbReference type="ARBA" id="ARBA00022679"/>
    </source>
</evidence>
<evidence type="ECO:0000256" key="7">
    <source>
        <dbReference type="ARBA" id="ARBA00013998"/>
    </source>
</evidence>
<keyword evidence="13 19" id="KW-0479">Metal-binding</keyword>
<feature type="domain" description="Hcy-binding" evidence="20">
    <location>
        <begin position="11"/>
        <end position="311"/>
    </location>
</feature>
<evidence type="ECO:0000256" key="12">
    <source>
        <dbReference type="ARBA" id="ARBA00022691"/>
    </source>
</evidence>
<name>A0A510JA65_9FUSO</name>
<keyword evidence="11 19" id="KW-0808">Transferase</keyword>
<dbReference type="PIRSF" id="PIRSF037505">
    <property type="entry name" value="Betaine_HMT"/>
    <property type="match status" value="1"/>
</dbReference>
<keyword evidence="15" id="KW-0486">Methionine biosynthesis</keyword>
<evidence type="ECO:0000256" key="2">
    <source>
        <dbReference type="ARBA" id="ARBA00001947"/>
    </source>
</evidence>
<sequence length="322" mass="35830">MPDNIKYKNSFYQLKKDLESKIVLLDGAMGTMVLNSDSFKEKKYDRCIDYLVLTKPEMIKSIHKMYLKAGSDIIETNTFGALDITLKDYGLENSAFEINKSAALLVKKAIEEYRKENPDEKRNLYVAGASGPSNKSLSSGNITFEELAHAYYVSVSGLLAGNVDIILLETILDTESLKAAYLGIQKAMKEYYYVPLMLSFTLKNTGTTFAGQTIHEIYNTACSMNPLSIGFNCAVGGEFFGKFIKTLNNISNVYTSFYPNAGLPDKNGKYGKTPDILASEIEFLFKNSCLNIVGGCCGTTPEHIKQIKEKSIKYLPRTVKNI</sequence>
<dbReference type="Gene3D" id="3.20.20.330">
    <property type="entry name" value="Homocysteine-binding-like domain"/>
    <property type="match status" value="1"/>
</dbReference>
<feature type="binding site" evidence="19">
    <location>
        <position position="233"/>
    </location>
    <ligand>
        <name>Zn(2+)</name>
        <dbReference type="ChEBI" id="CHEBI:29105"/>
    </ligand>
</feature>
<dbReference type="AlphaFoldDB" id="A0A510JA65"/>
<evidence type="ECO:0000256" key="13">
    <source>
        <dbReference type="ARBA" id="ARBA00022723"/>
    </source>
</evidence>
<dbReference type="GO" id="GO:0005829">
    <property type="term" value="C:cytosol"/>
    <property type="evidence" value="ECO:0007669"/>
    <property type="project" value="TreeGrafter"/>
</dbReference>
<evidence type="ECO:0000256" key="19">
    <source>
        <dbReference type="PROSITE-ProRule" id="PRU00333"/>
    </source>
</evidence>
<keyword evidence="8 19" id="KW-0489">Methyltransferase</keyword>
<keyword evidence="16" id="KW-0170">Cobalt</keyword>
<keyword evidence="12" id="KW-0949">S-adenosyl-L-methionine</keyword>
<comment type="catalytic activity">
    <reaction evidence="1">
        <text>(6S)-5-methyl-5,6,7,8-tetrahydrofolate + L-homocysteine = (6S)-5,6,7,8-tetrahydrofolate + L-methionine</text>
        <dbReference type="Rhea" id="RHEA:11172"/>
        <dbReference type="ChEBI" id="CHEBI:18608"/>
        <dbReference type="ChEBI" id="CHEBI:57453"/>
        <dbReference type="ChEBI" id="CHEBI:57844"/>
        <dbReference type="ChEBI" id="CHEBI:58199"/>
        <dbReference type="EC" id="2.1.1.13"/>
    </reaction>
</comment>